<evidence type="ECO:0000313" key="2">
    <source>
        <dbReference type="Proteomes" id="UP001649381"/>
    </source>
</evidence>
<dbReference type="PANTHER" id="PTHR12993:SF30">
    <property type="entry name" value="N-ACETYL-ALPHA-D-GLUCOSAMINYL L-MALATE DEACETYLASE 1"/>
    <property type="match status" value="1"/>
</dbReference>
<protein>
    <submittedName>
        <fullName evidence="1">Bacillithiol biosynthesis deacetylase BshB1</fullName>
    </submittedName>
</protein>
<dbReference type="InterPro" id="IPR023842">
    <property type="entry name" value="Bacillithiol_biosynth_BshB1"/>
</dbReference>
<dbReference type="RefSeq" id="WP_236333258.1">
    <property type="nucleotide sequence ID" value="NZ_JAKIJS010000001.1"/>
</dbReference>
<name>A0ABS9H0Y3_9BACL</name>
<comment type="caution">
    <text evidence="1">The sequence shown here is derived from an EMBL/GenBank/DDBJ whole genome shotgun (WGS) entry which is preliminary data.</text>
</comment>
<dbReference type="Proteomes" id="UP001649381">
    <property type="component" value="Unassembled WGS sequence"/>
</dbReference>
<proteinExistence type="predicted"/>
<evidence type="ECO:0000313" key="1">
    <source>
        <dbReference type="EMBL" id="MCF6137556.1"/>
    </source>
</evidence>
<dbReference type="NCBIfam" id="TIGR04001">
    <property type="entry name" value="thiol_BshB1"/>
    <property type="match status" value="1"/>
</dbReference>
<dbReference type="PANTHER" id="PTHR12993">
    <property type="entry name" value="N-ACETYLGLUCOSAMINYL-PHOSPHATIDYLINOSITOL DE-N-ACETYLASE-RELATED"/>
    <property type="match status" value="1"/>
</dbReference>
<organism evidence="1 2">
    <name type="scientific">Pseudalkalibacillus berkeleyi</name>
    <dbReference type="NCBI Taxonomy" id="1069813"/>
    <lineage>
        <taxon>Bacteria</taxon>
        <taxon>Bacillati</taxon>
        <taxon>Bacillota</taxon>
        <taxon>Bacilli</taxon>
        <taxon>Bacillales</taxon>
        <taxon>Fictibacillaceae</taxon>
        <taxon>Pseudalkalibacillus</taxon>
    </lineage>
</organism>
<keyword evidence="2" id="KW-1185">Reference proteome</keyword>
<dbReference type="EMBL" id="JAKIJS010000001">
    <property type="protein sequence ID" value="MCF6137556.1"/>
    <property type="molecule type" value="Genomic_DNA"/>
</dbReference>
<dbReference type="Gene3D" id="3.40.50.10320">
    <property type="entry name" value="LmbE-like"/>
    <property type="match status" value="1"/>
</dbReference>
<sequence length="234" mass="26320">MTQRLDILAFGAHPDDVEIGMAGTLIQQADKGLKTGICDLTLAELSSNGNVELRQAEAKEATEVLNLTERMNLQLPDRGLMMTEEYIQQIATVIRQYKPKVVFIPYPKDRHPDHGNCTRLVEEAIFSAGIRKYTVPGDLPSHRVNKVYYYFINGYDHPPIVSDITPVKERKMKSLSAYKSQFMSLEGGVDTPLNNGYLETVEARDALFGKEAGVRYAEGFYMKGPLLMENWIGE</sequence>
<dbReference type="SUPFAM" id="SSF102588">
    <property type="entry name" value="LmbE-like"/>
    <property type="match status" value="1"/>
</dbReference>
<accession>A0ABS9H0Y3</accession>
<dbReference type="InterPro" id="IPR003737">
    <property type="entry name" value="GlcNAc_PI_deacetylase-related"/>
</dbReference>
<dbReference type="Pfam" id="PF02585">
    <property type="entry name" value="PIG-L"/>
    <property type="match status" value="1"/>
</dbReference>
<reference evidence="1 2" key="1">
    <citation type="submission" date="2022-01" db="EMBL/GenBank/DDBJ databases">
        <title>Alkalihalobacillus sp. EGI L200015, a novel bacterium isolated from a salt lake sediment.</title>
        <authorList>
            <person name="Gao L."/>
            <person name="Fang B.-Z."/>
            <person name="Li W.-J."/>
        </authorList>
    </citation>
    <scope>NUCLEOTIDE SEQUENCE [LARGE SCALE GENOMIC DNA]</scope>
    <source>
        <strain evidence="1 2">KCTC 12718</strain>
    </source>
</reference>
<gene>
    <name evidence="1" type="primary">bshB1</name>
    <name evidence="1" type="ORF">L2716_07430</name>
</gene>
<dbReference type="InterPro" id="IPR024078">
    <property type="entry name" value="LmbE-like_dom_sf"/>
</dbReference>